<comment type="caution">
    <text evidence="7">The sequence shown here is derived from an EMBL/GenBank/DDBJ whole genome shotgun (WGS) entry which is preliminary data.</text>
</comment>
<evidence type="ECO:0000259" key="6">
    <source>
        <dbReference type="PROSITE" id="PS50048"/>
    </source>
</evidence>
<dbReference type="GO" id="GO:0008270">
    <property type="term" value="F:zinc ion binding"/>
    <property type="evidence" value="ECO:0007669"/>
    <property type="project" value="InterPro"/>
</dbReference>
<dbReference type="Pfam" id="PF04082">
    <property type="entry name" value="Fungal_trans"/>
    <property type="match status" value="1"/>
</dbReference>
<dbReference type="CDD" id="cd00067">
    <property type="entry name" value="GAL4"/>
    <property type="match status" value="1"/>
</dbReference>
<evidence type="ECO:0000256" key="5">
    <source>
        <dbReference type="SAM" id="MobiDB-lite"/>
    </source>
</evidence>
<dbReference type="CDD" id="cd12148">
    <property type="entry name" value="fungal_TF_MHR"/>
    <property type="match status" value="1"/>
</dbReference>
<feature type="compositionally biased region" description="Basic and acidic residues" evidence="5">
    <location>
        <begin position="358"/>
        <end position="368"/>
    </location>
</feature>
<dbReference type="PANTHER" id="PTHR47424:SF2">
    <property type="entry name" value="TRANSCRIPTION FACTOR DOMAIN-CONTAINING PROTEIN-RELATED"/>
    <property type="match status" value="1"/>
</dbReference>
<keyword evidence="4" id="KW-0539">Nucleus</keyword>
<reference evidence="7 8" key="1">
    <citation type="journal article" date="2016" name="Front. Microbiol.">
        <title>Genome and transcriptome sequences reveal the specific parasitism of the nematophagous Purpureocillium lilacinum 36-1.</title>
        <authorList>
            <person name="Xie J."/>
            <person name="Li S."/>
            <person name="Mo C."/>
            <person name="Xiao X."/>
            <person name="Peng D."/>
            <person name="Wang G."/>
            <person name="Xiao Y."/>
        </authorList>
    </citation>
    <scope>NUCLEOTIDE SEQUENCE [LARGE SCALE GENOMIC DNA]</scope>
    <source>
        <strain evidence="7 8">36-1</strain>
    </source>
</reference>
<feature type="region of interest" description="Disordered" evidence="5">
    <location>
        <begin position="412"/>
        <end position="438"/>
    </location>
</feature>
<feature type="region of interest" description="Disordered" evidence="5">
    <location>
        <begin position="330"/>
        <end position="396"/>
    </location>
</feature>
<keyword evidence="3" id="KW-0804">Transcription</keyword>
<feature type="region of interest" description="Disordered" evidence="5">
    <location>
        <begin position="35"/>
        <end position="62"/>
    </location>
</feature>
<evidence type="ECO:0000256" key="3">
    <source>
        <dbReference type="ARBA" id="ARBA00023163"/>
    </source>
</evidence>
<proteinExistence type="predicted"/>
<dbReference type="PROSITE" id="PS50048">
    <property type="entry name" value="ZN2_CY6_FUNGAL_2"/>
    <property type="match status" value="1"/>
</dbReference>
<sequence>MTVPKFQGAPAALKRHLPLPSLVLPPAGGPLGRFNAQSVLGDSRPAMRQPRPDRDQRRGTASRSFLHGIKRGVWEINFVVLPQLPKVKIDVRGQVGVLLAQSIEAAALYSRSYRVGRKSWFVIEPGGPHIFDLCAIGKCAELAETTPHSRAMQNTILAAPQATEPKLAGEPHYISEATPQPLWQRAGNVLSSEQNLTLQGDCRPCSLLSAMESTPSSLLGHPGAAAAATAATTPAGNGVAGEYAAEQDPLLDMSYIGSSDQACKECRRRKARCNRALPTCDLCIKYRRHCLYEKHSRTPLTRKHLTEVEARLERAEALLRQMRALVPPHLRSWERAGAGPAPSTRQPEESFDFAGDPPRPRSQDEEPKATNPHATRRSSLPCPPPQYSASDGGGARHVDAENQRMLEGPPLEDFEWSEKDSPYAQGLSPDALEGSIDDTPISDGMASLSVNEREGGYLGVASGAALLRLLDPNTRKRVQSRPEYEAGSSFPMATPMTPQPNPNRHIAEAMIDSYFRLYHVCYPIVHEPTFRAQYSEVIPRPNGACWTALAYIVAAIGVWTSASSSADTLDLALFAQARSILGFNFLEVGNLSLVMALTLASNYQQKRDKPNSGYNYLGLSGRMAMGLGLHKEFQGWNIAPLSMEIRRRVWWTLCSFDIGASITFGRPDVWPHKGVEVSYPLNVNDKDLTAASQTYPPESAQATPYTAVATQARFHIATHGCYEKVISKPFPSAEELLRLDADHIETWKAGVPVYFAEGTPVAPRYALPQAVMVWRMRNLRVIMYRPFVIRRALRRKPDADEASATAYDRCLAEAKATIDSIDEFWERQEHNRLSAWYGLYFLFQAALIPCICLRNDPTAPEAADWRRQIGATLKTISGMAPFNASSSRCHRVIAELSGRYLDGTAGVPSKSQANTPADGTATATDGEAGQATTTTAATTAQPLYDMPPYMADSQPVGESPETQINNVFSMMWPNVPPLEAADVVMGDDGGWMEFLRAGSAEDWETAFGGELT</sequence>
<dbReference type="Gene3D" id="4.10.240.10">
    <property type="entry name" value="Zn(2)-C6 fungal-type DNA-binding domain"/>
    <property type="match status" value="1"/>
</dbReference>
<dbReference type="SUPFAM" id="SSF57701">
    <property type="entry name" value="Zn2/Cys6 DNA-binding domain"/>
    <property type="match status" value="1"/>
</dbReference>
<evidence type="ECO:0000313" key="8">
    <source>
        <dbReference type="Proteomes" id="UP000245956"/>
    </source>
</evidence>
<evidence type="ECO:0000256" key="4">
    <source>
        <dbReference type="ARBA" id="ARBA00023242"/>
    </source>
</evidence>
<dbReference type="GO" id="GO:0000981">
    <property type="term" value="F:DNA-binding transcription factor activity, RNA polymerase II-specific"/>
    <property type="evidence" value="ECO:0007669"/>
    <property type="project" value="InterPro"/>
</dbReference>
<evidence type="ECO:0000313" key="7">
    <source>
        <dbReference type="EMBL" id="PWI76184.1"/>
    </source>
</evidence>
<dbReference type="GO" id="GO:0005634">
    <property type="term" value="C:nucleus"/>
    <property type="evidence" value="ECO:0007669"/>
    <property type="project" value="TreeGrafter"/>
</dbReference>
<dbReference type="SMART" id="SM00066">
    <property type="entry name" value="GAL4"/>
    <property type="match status" value="1"/>
</dbReference>
<feature type="region of interest" description="Disordered" evidence="5">
    <location>
        <begin position="905"/>
        <end position="961"/>
    </location>
</feature>
<dbReference type="InterPro" id="IPR007219">
    <property type="entry name" value="XnlR_reg_dom"/>
</dbReference>
<dbReference type="InterPro" id="IPR001138">
    <property type="entry name" value="Zn2Cys6_DnaBD"/>
</dbReference>
<dbReference type="GO" id="GO:0000978">
    <property type="term" value="F:RNA polymerase II cis-regulatory region sequence-specific DNA binding"/>
    <property type="evidence" value="ECO:0007669"/>
    <property type="project" value="TreeGrafter"/>
</dbReference>
<dbReference type="GO" id="GO:0006351">
    <property type="term" value="P:DNA-templated transcription"/>
    <property type="evidence" value="ECO:0007669"/>
    <property type="project" value="InterPro"/>
</dbReference>
<gene>
    <name evidence="7" type="ORF">PCL_03378</name>
</gene>
<accession>A0A2U3ENV2</accession>
<keyword evidence="1" id="KW-0479">Metal-binding</keyword>
<dbReference type="SMART" id="SM00906">
    <property type="entry name" value="Fungal_trans"/>
    <property type="match status" value="1"/>
</dbReference>
<dbReference type="Pfam" id="PF00172">
    <property type="entry name" value="Zn_clus"/>
    <property type="match status" value="1"/>
</dbReference>
<feature type="domain" description="Zn(2)-C6 fungal-type" evidence="6">
    <location>
        <begin position="262"/>
        <end position="292"/>
    </location>
</feature>
<keyword evidence="2" id="KW-0805">Transcription regulation</keyword>
<dbReference type="Proteomes" id="UP000245956">
    <property type="component" value="Unassembled WGS sequence"/>
</dbReference>
<dbReference type="EMBL" id="LCWV01000001">
    <property type="protein sequence ID" value="PWI76184.1"/>
    <property type="molecule type" value="Genomic_DNA"/>
</dbReference>
<dbReference type="InterPro" id="IPR036864">
    <property type="entry name" value="Zn2-C6_fun-type_DNA-bd_sf"/>
</dbReference>
<dbReference type="PROSITE" id="PS00463">
    <property type="entry name" value="ZN2_CY6_FUNGAL_1"/>
    <property type="match status" value="1"/>
</dbReference>
<dbReference type="InterPro" id="IPR051127">
    <property type="entry name" value="Fungal_SecMet_Regulators"/>
</dbReference>
<name>A0A2U3ENV2_PURLI</name>
<evidence type="ECO:0000256" key="1">
    <source>
        <dbReference type="ARBA" id="ARBA00022723"/>
    </source>
</evidence>
<organism evidence="7 8">
    <name type="scientific">Purpureocillium lilacinum</name>
    <name type="common">Paecilomyces lilacinus</name>
    <dbReference type="NCBI Taxonomy" id="33203"/>
    <lineage>
        <taxon>Eukaryota</taxon>
        <taxon>Fungi</taxon>
        <taxon>Dikarya</taxon>
        <taxon>Ascomycota</taxon>
        <taxon>Pezizomycotina</taxon>
        <taxon>Sordariomycetes</taxon>
        <taxon>Hypocreomycetidae</taxon>
        <taxon>Hypocreales</taxon>
        <taxon>Ophiocordycipitaceae</taxon>
        <taxon>Purpureocillium</taxon>
    </lineage>
</organism>
<dbReference type="GO" id="GO:0000435">
    <property type="term" value="P:positive regulation of transcription from RNA polymerase II promoter by galactose"/>
    <property type="evidence" value="ECO:0007669"/>
    <property type="project" value="TreeGrafter"/>
</dbReference>
<dbReference type="AlphaFoldDB" id="A0A2U3ENV2"/>
<dbReference type="CDD" id="cd14654">
    <property type="entry name" value="ZIP_Gal4"/>
    <property type="match status" value="1"/>
</dbReference>
<dbReference type="InterPro" id="IPR005600">
    <property type="entry name" value="Gal4_dimer_dom"/>
</dbReference>
<evidence type="ECO:0000256" key="2">
    <source>
        <dbReference type="ARBA" id="ARBA00023015"/>
    </source>
</evidence>
<feature type="compositionally biased region" description="Low complexity" evidence="5">
    <location>
        <begin position="915"/>
        <end position="942"/>
    </location>
</feature>
<protein>
    <submittedName>
        <fullName evidence="7">Fungal specific transcription factor domain containing protein</fullName>
    </submittedName>
</protein>
<dbReference type="PANTHER" id="PTHR47424">
    <property type="entry name" value="REGULATORY PROTEIN GAL4"/>
    <property type="match status" value="1"/>
</dbReference>